<dbReference type="PANTHER" id="PTHR31448">
    <property type="entry name" value="MYOSIN-BINDING PROTEIN 2"/>
    <property type="match status" value="1"/>
</dbReference>
<dbReference type="AlphaFoldDB" id="A0AA38G5R8"/>
<feature type="non-terminal residue" evidence="2">
    <location>
        <position position="96"/>
    </location>
</feature>
<evidence type="ECO:0000313" key="2">
    <source>
        <dbReference type="EMBL" id="KAH9315218.1"/>
    </source>
</evidence>
<dbReference type="PANTHER" id="PTHR31448:SF3">
    <property type="entry name" value="MYOSIN-BINDING PROTEIN 2"/>
    <property type="match status" value="1"/>
</dbReference>
<evidence type="ECO:0000256" key="1">
    <source>
        <dbReference type="SAM" id="Coils"/>
    </source>
</evidence>
<feature type="non-terminal residue" evidence="2">
    <location>
        <position position="1"/>
    </location>
</feature>
<accession>A0AA38G5R8</accession>
<evidence type="ECO:0000313" key="3">
    <source>
        <dbReference type="Proteomes" id="UP000824469"/>
    </source>
</evidence>
<name>A0AA38G5R8_TAXCH</name>
<reference evidence="2 3" key="1">
    <citation type="journal article" date="2021" name="Nat. Plants">
        <title>The Taxus genome provides insights into paclitaxel biosynthesis.</title>
        <authorList>
            <person name="Xiong X."/>
            <person name="Gou J."/>
            <person name="Liao Q."/>
            <person name="Li Y."/>
            <person name="Zhou Q."/>
            <person name="Bi G."/>
            <person name="Li C."/>
            <person name="Du R."/>
            <person name="Wang X."/>
            <person name="Sun T."/>
            <person name="Guo L."/>
            <person name="Liang H."/>
            <person name="Lu P."/>
            <person name="Wu Y."/>
            <person name="Zhang Z."/>
            <person name="Ro D.K."/>
            <person name="Shang Y."/>
            <person name="Huang S."/>
            <person name="Yan J."/>
        </authorList>
    </citation>
    <scope>NUCLEOTIDE SEQUENCE [LARGE SCALE GENOMIC DNA]</scope>
    <source>
        <strain evidence="2">Ta-2019</strain>
    </source>
</reference>
<sequence length="96" mass="11167">VPMELVLDSPPVQEKVKHLSLRLQTLEEDREFMKHAIDSVKRDREELSLLKEISQQLRELKSPSKNCKDVKSPTLQEDPSVVRFMKGILSFRSHVN</sequence>
<gene>
    <name evidence="2" type="ORF">KI387_023845</name>
</gene>
<organism evidence="2 3">
    <name type="scientific">Taxus chinensis</name>
    <name type="common">Chinese yew</name>
    <name type="synonym">Taxus wallichiana var. chinensis</name>
    <dbReference type="NCBI Taxonomy" id="29808"/>
    <lineage>
        <taxon>Eukaryota</taxon>
        <taxon>Viridiplantae</taxon>
        <taxon>Streptophyta</taxon>
        <taxon>Embryophyta</taxon>
        <taxon>Tracheophyta</taxon>
        <taxon>Spermatophyta</taxon>
        <taxon>Pinopsida</taxon>
        <taxon>Pinidae</taxon>
        <taxon>Conifers II</taxon>
        <taxon>Cupressales</taxon>
        <taxon>Taxaceae</taxon>
        <taxon>Taxus</taxon>
    </lineage>
</organism>
<feature type="coiled-coil region" evidence="1">
    <location>
        <begin position="16"/>
        <end position="43"/>
    </location>
</feature>
<keyword evidence="1" id="KW-0175">Coiled coil</keyword>
<protein>
    <submittedName>
        <fullName evidence="2">Uncharacterized protein</fullName>
    </submittedName>
</protein>
<dbReference type="EMBL" id="JAHRHJ020000005">
    <property type="protein sequence ID" value="KAH9315218.1"/>
    <property type="molecule type" value="Genomic_DNA"/>
</dbReference>
<comment type="caution">
    <text evidence="2">The sequence shown here is derived from an EMBL/GenBank/DDBJ whole genome shotgun (WGS) entry which is preliminary data.</text>
</comment>
<proteinExistence type="predicted"/>
<dbReference type="InterPro" id="IPR039306">
    <property type="entry name" value="MYOB"/>
</dbReference>
<keyword evidence="3" id="KW-1185">Reference proteome</keyword>
<dbReference type="GO" id="GO:0017022">
    <property type="term" value="F:myosin binding"/>
    <property type="evidence" value="ECO:0007669"/>
    <property type="project" value="InterPro"/>
</dbReference>
<dbReference type="Proteomes" id="UP000824469">
    <property type="component" value="Unassembled WGS sequence"/>
</dbReference>